<protein>
    <recommendedName>
        <fullName evidence="4">Secreted protein</fullName>
    </recommendedName>
</protein>
<keyword evidence="3" id="KW-1185">Reference proteome</keyword>
<comment type="caution">
    <text evidence="2">The sequence shown here is derived from an EMBL/GenBank/DDBJ whole genome shotgun (WGS) entry which is preliminary data.</text>
</comment>
<proteinExistence type="predicted"/>
<dbReference type="EMBL" id="JAQOUE010000001">
    <property type="protein sequence ID" value="MDT7042502.1"/>
    <property type="molecule type" value="Genomic_DNA"/>
</dbReference>
<sequence length="167" mass="18858">MKQRKRLALVVIFFLIVWLSVPVAGASGPVLKTNQVSSATECFKDLSHLQEEMEVLLKSIHVSEFRETIRRALTASIPDAVGQIDGLNAEIESLRKEIQHQVRVEKSAEFILRDITKTTDGPFNPCRRGEVGGYCETLERYYMAKASNLANRGFLQALECYQEQGIR</sequence>
<evidence type="ECO:0008006" key="4">
    <source>
        <dbReference type="Google" id="ProtNLM"/>
    </source>
</evidence>
<evidence type="ECO:0000313" key="2">
    <source>
        <dbReference type="EMBL" id="MDT7042502.1"/>
    </source>
</evidence>
<feature type="coiled-coil region" evidence="1">
    <location>
        <begin position="77"/>
        <end position="104"/>
    </location>
</feature>
<evidence type="ECO:0000256" key="1">
    <source>
        <dbReference type="SAM" id="Coils"/>
    </source>
</evidence>
<accession>A0ABU3K816</accession>
<evidence type="ECO:0000313" key="3">
    <source>
        <dbReference type="Proteomes" id="UP001250932"/>
    </source>
</evidence>
<keyword evidence="1" id="KW-0175">Coiled coil</keyword>
<dbReference type="Proteomes" id="UP001250932">
    <property type="component" value="Unassembled WGS sequence"/>
</dbReference>
<name>A0ABU3K816_9BACT</name>
<organism evidence="2 3">
    <name type="scientific">Candidatus Nitronereus thalassa</name>
    <dbReference type="NCBI Taxonomy" id="3020898"/>
    <lineage>
        <taxon>Bacteria</taxon>
        <taxon>Pseudomonadati</taxon>
        <taxon>Nitrospirota</taxon>
        <taxon>Nitrospiria</taxon>
        <taxon>Nitrospirales</taxon>
        <taxon>Nitrospiraceae</taxon>
        <taxon>Candidatus Nitronereus</taxon>
    </lineage>
</organism>
<dbReference type="RefSeq" id="WP_313832915.1">
    <property type="nucleotide sequence ID" value="NZ_JAQOUE010000001.1"/>
</dbReference>
<reference evidence="2 3" key="1">
    <citation type="journal article" date="2023" name="ISME J.">
        <title>Cultivation and genomic characterization of novel and ubiquitous marine nitrite-oxidizing bacteria from the Nitrospirales.</title>
        <authorList>
            <person name="Mueller A.J."/>
            <person name="Daebeler A."/>
            <person name="Herbold C.W."/>
            <person name="Kirkegaard R.H."/>
            <person name="Daims H."/>
        </authorList>
    </citation>
    <scope>NUCLEOTIDE SEQUENCE [LARGE SCALE GENOMIC DNA]</scope>
    <source>
        <strain evidence="2 3">EB</strain>
    </source>
</reference>
<gene>
    <name evidence="2" type="ORF">PPG34_09060</name>
</gene>